<keyword evidence="2" id="KW-1185">Reference proteome</keyword>
<proteinExistence type="predicted"/>
<dbReference type="EMBL" id="CP016379">
    <property type="protein sequence ID" value="AZR72498.1"/>
    <property type="molecule type" value="Genomic_DNA"/>
</dbReference>
<reference evidence="1 2" key="1">
    <citation type="submission" date="2016-07" db="EMBL/GenBank/DDBJ databases">
        <title>Genome and transcriptome analysis of iron-reducing fermentative bacteria Anoxybacter fermentans.</title>
        <authorList>
            <person name="Zeng X."/>
            <person name="Shao Z."/>
        </authorList>
    </citation>
    <scope>NUCLEOTIDE SEQUENCE [LARGE SCALE GENOMIC DNA]</scope>
    <source>
        <strain evidence="1 2">DY22613</strain>
    </source>
</reference>
<name>A0A3Q9HQR7_9FIRM</name>
<evidence type="ECO:0000313" key="1">
    <source>
        <dbReference type="EMBL" id="AZR72498.1"/>
    </source>
</evidence>
<accession>A0A3Q9HQR7</accession>
<sequence>MVTISIRLRPGKDNDILQWWESLDKGERSGIVRSILRSYINQEDQSQQRVSRLNFGVKKENLEDLGDIEFRMDFPASENEDDNEIDKKVDLLVDQF</sequence>
<dbReference type="AlphaFoldDB" id="A0A3Q9HQR7"/>
<dbReference type="KEGG" id="aft:BBF96_03335"/>
<gene>
    <name evidence="1" type="ORF">BBF96_03335</name>
</gene>
<protein>
    <submittedName>
        <fullName evidence="1">Uncharacterized protein</fullName>
    </submittedName>
</protein>
<organism evidence="1 2">
    <name type="scientific">Anoxybacter fermentans</name>
    <dbReference type="NCBI Taxonomy" id="1323375"/>
    <lineage>
        <taxon>Bacteria</taxon>
        <taxon>Bacillati</taxon>
        <taxon>Bacillota</taxon>
        <taxon>Clostridia</taxon>
        <taxon>Halanaerobiales</taxon>
        <taxon>Anoxybacter</taxon>
    </lineage>
</organism>
<dbReference type="Proteomes" id="UP000267250">
    <property type="component" value="Chromosome"/>
</dbReference>
<evidence type="ECO:0000313" key="2">
    <source>
        <dbReference type="Proteomes" id="UP000267250"/>
    </source>
</evidence>